<dbReference type="PANTHER" id="PTHR48038">
    <property type="entry name" value="RIBONUCLEOPROTEIN RB97D"/>
    <property type="match status" value="1"/>
</dbReference>
<feature type="region of interest" description="Disordered" evidence="4">
    <location>
        <begin position="305"/>
        <end position="342"/>
    </location>
</feature>
<evidence type="ECO:0000256" key="1">
    <source>
        <dbReference type="ARBA" id="ARBA00022664"/>
    </source>
</evidence>
<protein>
    <recommendedName>
        <fullName evidence="9">CCHC-type domain-containing protein</fullName>
    </recommendedName>
</protein>
<dbReference type="FunFam" id="3.30.70.330:FF:000952">
    <property type="entry name" value="Predicted protein"/>
    <property type="match status" value="1"/>
</dbReference>
<feature type="compositionally biased region" description="Basic and acidic residues" evidence="4">
    <location>
        <begin position="91"/>
        <end position="113"/>
    </location>
</feature>
<evidence type="ECO:0000313" key="7">
    <source>
        <dbReference type="EMBL" id="PLW27929.1"/>
    </source>
</evidence>
<dbReference type="InterPro" id="IPR035979">
    <property type="entry name" value="RBD_domain_sf"/>
</dbReference>
<keyword evidence="2" id="KW-0862">Zinc</keyword>
<dbReference type="SUPFAM" id="SSF57756">
    <property type="entry name" value="Retrovirus zinc finger-like domains"/>
    <property type="match status" value="1"/>
</dbReference>
<dbReference type="InterPro" id="IPR012677">
    <property type="entry name" value="Nucleotide-bd_a/b_plait_sf"/>
</dbReference>
<feature type="compositionally biased region" description="Basic residues" evidence="4">
    <location>
        <begin position="162"/>
        <end position="172"/>
    </location>
</feature>
<feature type="compositionally biased region" description="Basic and acidic residues" evidence="4">
    <location>
        <begin position="315"/>
        <end position="336"/>
    </location>
</feature>
<feature type="region of interest" description="Disordered" evidence="4">
    <location>
        <begin position="468"/>
        <end position="494"/>
    </location>
</feature>
<feature type="domain" description="CCHC-type" evidence="6">
    <location>
        <begin position="280"/>
        <end position="295"/>
    </location>
</feature>
<dbReference type="InterPro" id="IPR036875">
    <property type="entry name" value="Znf_CCHC_sf"/>
</dbReference>
<evidence type="ECO:0000256" key="4">
    <source>
        <dbReference type="SAM" id="MobiDB-lite"/>
    </source>
</evidence>
<evidence type="ECO:0008006" key="9">
    <source>
        <dbReference type="Google" id="ProtNLM"/>
    </source>
</evidence>
<dbReference type="SMART" id="SM00343">
    <property type="entry name" value="ZnF_C2HC"/>
    <property type="match status" value="1"/>
</dbReference>
<proteinExistence type="predicted"/>
<comment type="caution">
    <text evidence="7">The sequence shown here is derived from an EMBL/GenBank/DDBJ whole genome shotgun (WGS) entry which is preliminary data.</text>
</comment>
<evidence type="ECO:0000259" key="6">
    <source>
        <dbReference type="PROSITE" id="PS50158"/>
    </source>
</evidence>
<dbReference type="SUPFAM" id="SSF54928">
    <property type="entry name" value="RNA-binding domain, RBD"/>
    <property type="match status" value="1"/>
</dbReference>
<dbReference type="Pfam" id="PF00076">
    <property type="entry name" value="RRM_1"/>
    <property type="match status" value="1"/>
</dbReference>
<dbReference type="GO" id="GO:0006397">
    <property type="term" value="P:mRNA processing"/>
    <property type="evidence" value="ECO:0007669"/>
    <property type="project" value="UniProtKB-KW"/>
</dbReference>
<evidence type="ECO:0000256" key="2">
    <source>
        <dbReference type="PROSITE-ProRule" id="PRU00047"/>
    </source>
</evidence>
<feature type="region of interest" description="Disordered" evidence="4">
    <location>
        <begin position="522"/>
        <end position="568"/>
    </location>
</feature>
<dbReference type="AlphaFoldDB" id="A0A2N5TR02"/>
<dbReference type="Gene3D" id="4.10.60.10">
    <property type="entry name" value="Zinc finger, CCHC-type"/>
    <property type="match status" value="1"/>
</dbReference>
<dbReference type="Proteomes" id="UP000235392">
    <property type="component" value="Unassembled WGS sequence"/>
</dbReference>
<keyword evidence="2" id="KW-0863">Zinc-finger</keyword>
<dbReference type="InterPro" id="IPR001878">
    <property type="entry name" value="Znf_CCHC"/>
</dbReference>
<feature type="domain" description="RRM" evidence="5">
    <location>
        <begin position="194"/>
        <end position="264"/>
    </location>
</feature>
<sequence length="568" mass="65470">MSSAAAPRRWPRGWCCNLGGQGARGCVGSPTATHDPAAPILFGWPATAIHKYFRERSAARRTINKRLPSAIHILHAHEDDSRKQSEHHHHAREDYRASRARVEEDVRDADRRGFHPSSSMRERYSDSRPLARESPPRDPPGRERNIESTHRHAPPGPESLYHHHHHHHHHSTSRPAEPADPIDSIPNVPVPNPSKIYIGGLPELTRREDLEDCFSQLGRIKNVELKSGYGFVEYESAQAACDAVSKYHEGTFLGSPIKVEISHGGSRPRHVAVSNNPEACYTCGIIGHWARDCPKADSQIYSKRRLPARSASPPRHRENAHVSRDNSRHEVELSAHEHRRHRHRTPLGEIDYARIERERAVAAPPRESYFLPALPEDKRYRPDHSSFRDRERDELRALDLKVLPRGEEYRAPHLITLSRSRSPPPISREYYINDRTRPMDVYPSRSWPRDDYDARAPVLKSYAQEPPYHRDHARAPEATRISRYEERSPDRKHWDRSVERIVEPTRLDRRYEVPEARVHIRGYSPRRARSSRRSLSPSRRAPVRRRSVGRIHSPPPYEAAAGRLYMPS</sequence>
<dbReference type="Gene3D" id="3.30.70.330">
    <property type="match status" value="1"/>
</dbReference>
<dbReference type="GO" id="GO:0008270">
    <property type="term" value="F:zinc ion binding"/>
    <property type="evidence" value="ECO:0007669"/>
    <property type="project" value="UniProtKB-KW"/>
</dbReference>
<dbReference type="Pfam" id="PF00098">
    <property type="entry name" value="zf-CCHC"/>
    <property type="match status" value="1"/>
</dbReference>
<dbReference type="PANTHER" id="PTHR48038:SF1">
    <property type="entry name" value="RIBONUCLEOPROTEIN RB97D"/>
    <property type="match status" value="1"/>
</dbReference>
<keyword evidence="2" id="KW-0479">Metal-binding</keyword>
<dbReference type="InterPro" id="IPR000504">
    <property type="entry name" value="RRM_dom"/>
</dbReference>
<keyword evidence="3" id="KW-0694">RNA-binding</keyword>
<feature type="region of interest" description="Disordered" evidence="4">
    <location>
        <begin position="77"/>
        <end position="193"/>
    </location>
</feature>
<dbReference type="PROSITE" id="PS50158">
    <property type="entry name" value="ZF_CCHC"/>
    <property type="match status" value="1"/>
</dbReference>
<dbReference type="SMART" id="SM00360">
    <property type="entry name" value="RRM"/>
    <property type="match status" value="1"/>
</dbReference>
<keyword evidence="1" id="KW-0507">mRNA processing</keyword>
<accession>A0A2N5TR02</accession>
<name>A0A2N5TR02_9BASI</name>
<dbReference type="PROSITE" id="PS50102">
    <property type="entry name" value="RRM"/>
    <property type="match status" value="1"/>
</dbReference>
<evidence type="ECO:0000259" key="5">
    <source>
        <dbReference type="PROSITE" id="PS50102"/>
    </source>
</evidence>
<reference evidence="7 8" key="1">
    <citation type="submission" date="2017-11" db="EMBL/GenBank/DDBJ databases">
        <title>De novo assembly and phasing of dikaryotic genomes from two isolates of Puccinia coronata f. sp. avenae, the causal agent of oat crown rust.</title>
        <authorList>
            <person name="Miller M.E."/>
            <person name="Zhang Y."/>
            <person name="Omidvar V."/>
            <person name="Sperschneider J."/>
            <person name="Schwessinger B."/>
            <person name="Raley C."/>
            <person name="Palmer J.M."/>
            <person name="Garnica D."/>
            <person name="Upadhyaya N."/>
            <person name="Rathjen J."/>
            <person name="Taylor J.M."/>
            <person name="Park R.F."/>
            <person name="Dodds P.N."/>
            <person name="Hirsch C.D."/>
            <person name="Kianian S.F."/>
            <person name="Figueroa M."/>
        </authorList>
    </citation>
    <scope>NUCLEOTIDE SEQUENCE [LARGE SCALE GENOMIC DNA]</scope>
    <source>
        <strain evidence="7">12SD80</strain>
    </source>
</reference>
<dbReference type="CDD" id="cd00590">
    <property type="entry name" value="RRM_SF"/>
    <property type="match status" value="1"/>
</dbReference>
<evidence type="ECO:0000313" key="8">
    <source>
        <dbReference type="Proteomes" id="UP000235392"/>
    </source>
</evidence>
<organism evidence="7 8">
    <name type="scientific">Puccinia coronata f. sp. avenae</name>
    <dbReference type="NCBI Taxonomy" id="200324"/>
    <lineage>
        <taxon>Eukaryota</taxon>
        <taxon>Fungi</taxon>
        <taxon>Dikarya</taxon>
        <taxon>Basidiomycota</taxon>
        <taxon>Pucciniomycotina</taxon>
        <taxon>Pucciniomycetes</taxon>
        <taxon>Pucciniales</taxon>
        <taxon>Pucciniaceae</taxon>
        <taxon>Puccinia</taxon>
    </lineage>
</organism>
<dbReference type="EMBL" id="PGCI01000385">
    <property type="protein sequence ID" value="PLW27929.1"/>
    <property type="molecule type" value="Genomic_DNA"/>
</dbReference>
<evidence type="ECO:0000256" key="3">
    <source>
        <dbReference type="PROSITE-ProRule" id="PRU00176"/>
    </source>
</evidence>
<gene>
    <name evidence="7" type="ORF">PCASD_17089</name>
</gene>
<dbReference type="GO" id="GO:0003723">
    <property type="term" value="F:RNA binding"/>
    <property type="evidence" value="ECO:0007669"/>
    <property type="project" value="UniProtKB-UniRule"/>
</dbReference>
<feature type="compositionally biased region" description="Basic and acidic residues" evidence="4">
    <location>
        <begin position="120"/>
        <end position="150"/>
    </location>
</feature>